<organism evidence="2 3">
    <name type="scientific">Streptomyces aureoversilis</name>
    <dbReference type="NCBI Taxonomy" id="67277"/>
    <lineage>
        <taxon>Bacteria</taxon>
        <taxon>Bacillati</taxon>
        <taxon>Actinomycetota</taxon>
        <taxon>Actinomycetes</taxon>
        <taxon>Kitasatosporales</taxon>
        <taxon>Streptomycetaceae</taxon>
        <taxon>Streptomyces</taxon>
    </lineage>
</organism>
<keyword evidence="1" id="KW-0472">Membrane</keyword>
<keyword evidence="3" id="KW-1185">Reference proteome</keyword>
<sequence>MSEPAPPTPAGTPQAGPPPRHHMALMIWVSVFPTLTVLELLFHEWLKRLPLVLQTLVLSACVVLTVVYVLMPRLQRLRTRLLTRATR</sequence>
<protein>
    <submittedName>
        <fullName evidence="2">Uncharacterized protein</fullName>
    </submittedName>
</protein>
<proteinExistence type="predicted"/>
<reference evidence="3" key="1">
    <citation type="journal article" date="2019" name="Int. J. Syst. Evol. Microbiol.">
        <title>The Global Catalogue of Microorganisms (GCM) 10K type strain sequencing project: providing services to taxonomists for standard genome sequencing and annotation.</title>
        <authorList>
            <consortium name="The Broad Institute Genomics Platform"/>
            <consortium name="The Broad Institute Genome Sequencing Center for Infectious Disease"/>
            <person name="Wu L."/>
            <person name="Ma J."/>
        </authorList>
    </citation>
    <scope>NUCLEOTIDE SEQUENCE [LARGE SCALE GENOMIC DNA]</scope>
    <source>
        <strain evidence="3">CGMCC 4.1641</strain>
    </source>
</reference>
<feature type="transmembrane region" description="Helical" evidence="1">
    <location>
        <begin position="25"/>
        <end position="45"/>
    </location>
</feature>
<feature type="transmembrane region" description="Helical" evidence="1">
    <location>
        <begin position="51"/>
        <end position="71"/>
    </location>
</feature>
<dbReference type="EMBL" id="JBHSKJ010000004">
    <property type="protein sequence ID" value="MFC5144886.1"/>
    <property type="molecule type" value="Genomic_DNA"/>
</dbReference>
<evidence type="ECO:0000256" key="1">
    <source>
        <dbReference type="SAM" id="Phobius"/>
    </source>
</evidence>
<accession>A0ABV9ZVZ4</accession>
<dbReference type="RefSeq" id="WP_382039025.1">
    <property type="nucleotide sequence ID" value="NZ_JBHSKJ010000004.1"/>
</dbReference>
<evidence type="ECO:0000313" key="2">
    <source>
        <dbReference type="EMBL" id="MFC5144886.1"/>
    </source>
</evidence>
<dbReference type="Proteomes" id="UP001596222">
    <property type="component" value="Unassembled WGS sequence"/>
</dbReference>
<keyword evidence="1" id="KW-0812">Transmembrane</keyword>
<evidence type="ECO:0000313" key="3">
    <source>
        <dbReference type="Proteomes" id="UP001596222"/>
    </source>
</evidence>
<gene>
    <name evidence="2" type="ORF">ACFPP6_09410</name>
</gene>
<comment type="caution">
    <text evidence="2">The sequence shown here is derived from an EMBL/GenBank/DDBJ whole genome shotgun (WGS) entry which is preliminary data.</text>
</comment>
<name>A0ABV9ZVZ4_9ACTN</name>
<keyword evidence="1" id="KW-1133">Transmembrane helix</keyword>